<name>A0A2C9UT62_MANES</name>
<proteinExistence type="predicted"/>
<organism evidence="1">
    <name type="scientific">Manihot esculenta</name>
    <name type="common">Cassava</name>
    <name type="synonym">Jatropha manihot</name>
    <dbReference type="NCBI Taxonomy" id="3983"/>
    <lineage>
        <taxon>Eukaryota</taxon>
        <taxon>Viridiplantae</taxon>
        <taxon>Streptophyta</taxon>
        <taxon>Embryophyta</taxon>
        <taxon>Tracheophyta</taxon>
        <taxon>Spermatophyta</taxon>
        <taxon>Magnoliopsida</taxon>
        <taxon>eudicotyledons</taxon>
        <taxon>Gunneridae</taxon>
        <taxon>Pentapetalae</taxon>
        <taxon>rosids</taxon>
        <taxon>fabids</taxon>
        <taxon>Malpighiales</taxon>
        <taxon>Euphorbiaceae</taxon>
        <taxon>Crotonoideae</taxon>
        <taxon>Manihoteae</taxon>
        <taxon>Manihot</taxon>
    </lineage>
</organism>
<protein>
    <submittedName>
        <fullName evidence="1">Uncharacterized protein</fullName>
    </submittedName>
</protein>
<dbReference type="AlphaFoldDB" id="A0A2C9UT62"/>
<evidence type="ECO:0000313" key="1">
    <source>
        <dbReference type="EMBL" id="OAY34108.1"/>
    </source>
</evidence>
<reference evidence="1" key="1">
    <citation type="submission" date="2016-02" db="EMBL/GenBank/DDBJ databases">
        <title>WGS assembly of Manihot esculenta.</title>
        <authorList>
            <person name="Bredeson J.V."/>
            <person name="Prochnik S.E."/>
            <person name="Lyons J.B."/>
            <person name="Schmutz J."/>
            <person name="Grimwood J."/>
            <person name="Vrebalov J."/>
            <person name="Bart R.S."/>
            <person name="Amuge T."/>
            <person name="Ferguson M.E."/>
            <person name="Green R."/>
            <person name="Putnam N."/>
            <person name="Stites J."/>
            <person name="Rounsley S."/>
            <person name="Rokhsar D.S."/>
        </authorList>
    </citation>
    <scope>NUCLEOTIDE SEQUENCE [LARGE SCALE GENOMIC DNA]</scope>
    <source>
        <tissue evidence="1">Leaf</tissue>
    </source>
</reference>
<accession>A0A2C9UT62</accession>
<dbReference type="EMBL" id="CM004399">
    <property type="protein sequence ID" value="OAY34108.1"/>
    <property type="molecule type" value="Genomic_DNA"/>
</dbReference>
<sequence length="56" mass="6865">MFAVHKVHSDFHPRPRHCCCCYYQKINHFHYSLFSHLELLLLAYTQVYIQRGFEVH</sequence>
<gene>
    <name evidence="1" type="ORF">MANES_13G150500</name>
</gene>